<dbReference type="InterPro" id="IPR021858">
    <property type="entry name" value="Fun_TF"/>
</dbReference>
<dbReference type="AlphaFoldDB" id="A0A8H7HG38"/>
<dbReference type="PANTHER" id="PTHR37534:SF46">
    <property type="entry name" value="ZN(II)2CYS6 TRANSCRIPTION FACTOR (EUROFUNG)"/>
    <property type="match status" value="1"/>
</dbReference>
<name>A0A8H7HG38_9AGAM</name>
<gene>
    <name evidence="5" type="ORF">RHS04_00151</name>
</gene>
<evidence type="ECO:0000313" key="5">
    <source>
        <dbReference type="EMBL" id="KAF8686522.1"/>
    </source>
</evidence>
<accession>A0A8H7HG38</accession>
<evidence type="ECO:0000256" key="2">
    <source>
        <dbReference type="ARBA" id="ARBA00023242"/>
    </source>
</evidence>
<proteinExistence type="predicted"/>
<evidence type="ECO:0000256" key="1">
    <source>
        <dbReference type="ARBA" id="ARBA00004123"/>
    </source>
</evidence>
<dbReference type="PANTHER" id="PTHR37534">
    <property type="entry name" value="TRANSCRIPTIONAL ACTIVATOR PROTEIN UGA3"/>
    <property type="match status" value="1"/>
</dbReference>
<comment type="caution">
    <text evidence="5">The sequence shown here is derived from an EMBL/GenBank/DDBJ whole genome shotgun (WGS) entry which is preliminary data.</text>
</comment>
<dbReference type="GO" id="GO:0000981">
    <property type="term" value="F:DNA-binding transcription factor activity, RNA polymerase II-specific"/>
    <property type="evidence" value="ECO:0007669"/>
    <property type="project" value="InterPro"/>
</dbReference>
<dbReference type="InterPro" id="IPR001138">
    <property type="entry name" value="Zn2Cys6_DnaBD"/>
</dbReference>
<dbReference type="Pfam" id="PF00172">
    <property type="entry name" value="Zn_clus"/>
    <property type="match status" value="2"/>
</dbReference>
<dbReference type="GO" id="GO:0008270">
    <property type="term" value="F:zinc ion binding"/>
    <property type="evidence" value="ECO:0007669"/>
    <property type="project" value="InterPro"/>
</dbReference>
<comment type="subcellular location">
    <subcellularLocation>
        <location evidence="1">Nucleus</location>
    </subcellularLocation>
</comment>
<dbReference type="PROSITE" id="PS00463">
    <property type="entry name" value="ZN2_CY6_FUNGAL_1"/>
    <property type="match status" value="1"/>
</dbReference>
<dbReference type="GO" id="GO:0005634">
    <property type="term" value="C:nucleus"/>
    <property type="evidence" value="ECO:0007669"/>
    <property type="project" value="UniProtKB-SubCell"/>
</dbReference>
<evidence type="ECO:0000256" key="3">
    <source>
        <dbReference type="SAM" id="MobiDB-lite"/>
    </source>
</evidence>
<dbReference type="Pfam" id="PF11951">
    <property type="entry name" value="Fungal_trans_2"/>
    <property type="match status" value="2"/>
</dbReference>
<dbReference type="Proteomes" id="UP000650582">
    <property type="component" value="Unassembled WGS sequence"/>
</dbReference>
<sequence length="1118" mass="126761">MEKSRPGPMGTSCLTCKRRHKKCDQRQPTCKRCEVGEFECLGYSHIALTRGRVRATKPRSLLPKPIRNGDPFMLSELRQVKEATNSSSSQEDHSEGTISPPSVSGSSSPLSSVWKGDEINASSGAGLFHHVDSPLCSPDSSPRISLSDSAISIGHVSVPIPKEAVKLYARLLSPLSGSLEASFDNQPFADYLIARMERLTNYWYFKPTEYQKQQLRDNVHRRLNNTKFSRWIMLAGTGAIESFLAGDTPQMHRQASLMERIAGALKAELTVDLGPRETRNRWSDWIQVSLMKTTLIPGFNTYEVLRNLAPVFLQVAYSNPALWPSGSDLTRVPLCNILGSDANELSYFAMIDCSYAMASGLPQLIEYDTNIYQQSNPLAPHQWLHSSPTELQLILADINSCRDKSPNARSWRDIEYQLLSWQSRHPEHTFTESWMTVAWYAVQESWRLALLVYLYLAVCEASSDSPRIRPLIKQILQVVGTVRKQGPTDTTASFFIQYLMVGICAHTESRRKLVRDKLASSKETKLWVIRAPNFVYVLDHLWHGAAAGGRPIKWSDYMHSRNHSHAEIAPRSHRNKLSHLQTQVEHKKCDQRQPMCQRCEKGGFQCLGYDHIIPIVARVTLPMWARPIRSASQSSLVAKELRAPLRPNENTDTESISTRSRETSSSPDSACCQTPEIYSPDQLSIFDPTFSPTQGTDVDPLQHSSSAIQAMDSFQRIASLCTQIPKPMPGSLTPEDQWFIEQIVVQTQRVMNYWYFKLPSDNKQELQLYVYDRLNSTRFSRWIFLAVMGTLESFLTGDMSRIPLHKSMIEHIEGSLGAEMTLELAPRELRNLWTDWIRVSVMGGLFFTNLNTYQTLRKIAPIFLKVVYSNPALWPAEPDLTRIPLSGLLTSASQELTYFALVDCIYAMVSGLPQQVEYDTRIYSSLSFSSSDNLAHGVPPELLLVLADINSCRDKSPHARRWEHIEHQLLTWQSRHGEYAFAESWMTVAWYAVQESWRLALLIYLYLAVCGASSDEARIQSRAKQILQVAGTVKKRGTSDADISFSNQYLMVGICARNESDREKIRKKLVSISETKLWMMQIFSYVPILDDLWNGAAFGGRPVKWSDYIRSKEMVLPL</sequence>
<reference evidence="5" key="1">
    <citation type="submission" date="2020-09" db="EMBL/GenBank/DDBJ databases">
        <title>Comparative genome analyses of four rice-infecting Rhizoctonia solani isolates reveal extensive enrichment of homogalacturonan modification genes.</title>
        <authorList>
            <person name="Lee D.-Y."/>
            <person name="Jeon J."/>
            <person name="Kim K.-T."/>
            <person name="Cheong K."/>
            <person name="Song H."/>
            <person name="Choi G."/>
            <person name="Ko J."/>
            <person name="Opiyo S.O."/>
            <person name="Zuo S."/>
            <person name="Madhav S."/>
            <person name="Lee Y.-H."/>
            <person name="Wang G.-L."/>
        </authorList>
    </citation>
    <scope>NUCLEOTIDE SEQUENCE</scope>
    <source>
        <strain evidence="5">AG1-IA YN-7</strain>
    </source>
</reference>
<evidence type="ECO:0000259" key="4">
    <source>
        <dbReference type="PROSITE" id="PS50048"/>
    </source>
</evidence>
<protein>
    <recommendedName>
        <fullName evidence="4">Zn(2)-C6 fungal-type domain-containing protein</fullName>
    </recommendedName>
</protein>
<dbReference type="CDD" id="cd00067">
    <property type="entry name" value="GAL4"/>
    <property type="match status" value="2"/>
</dbReference>
<keyword evidence="2" id="KW-0539">Nucleus</keyword>
<feature type="region of interest" description="Disordered" evidence="3">
    <location>
        <begin position="639"/>
        <end position="671"/>
    </location>
</feature>
<organism evidence="5 6">
    <name type="scientific">Rhizoctonia solani</name>
    <dbReference type="NCBI Taxonomy" id="456999"/>
    <lineage>
        <taxon>Eukaryota</taxon>
        <taxon>Fungi</taxon>
        <taxon>Dikarya</taxon>
        <taxon>Basidiomycota</taxon>
        <taxon>Agaricomycotina</taxon>
        <taxon>Agaricomycetes</taxon>
        <taxon>Cantharellales</taxon>
        <taxon>Ceratobasidiaceae</taxon>
        <taxon>Rhizoctonia</taxon>
    </lineage>
</organism>
<feature type="domain" description="Zn(2)-C6 fungal-type" evidence="4">
    <location>
        <begin position="12"/>
        <end position="40"/>
    </location>
</feature>
<evidence type="ECO:0000313" key="6">
    <source>
        <dbReference type="Proteomes" id="UP000650582"/>
    </source>
</evidence>
<dbReference type="InterPro" id="IPR036864">
    <property type="entry name" value="Zn2-C6_fun-type_DNA-bd_sf"/>
</dbReference>
<feature type="compositionally biased region" description="Low complexity" evidence="3">
    <location>
        <begin position="99"/>
        <end position="111"/>
    </location>
</feature>
<dbReference type="PROSITE" id="PS50048">
    <property type="entry name" value="ZN2_CY6_FUNGAL_2"/>
    <property type="match status" value="1"/>
</dbReference>
<feature type="region of interest" description="Disordered" evidence="3">
    <location>
        <begin position="80"/>
        <end position="111"/>
    </location>
</feature>
<dbReference type="SMART" id="SM00066">
    <property type="entry name" value="GAL4"/>
    <property type="match status" value="2"/>
</dbReference>
<dbReference type="EMBL" id="JACYCC010000010">
    <property type="protein sequence ID" value="KAF8686522.1"/>
    <property type="molecule type" value="Genomic_DNA"/>
</dbReference>
<dbReference type="SUPFAM" id="SSF57701">
    <property type="entry name" value="Zn2/Cys6 DNA-binding domain"/>
    <property type="match status" value="2"/>
</dbReference>
<feature type="compositionally biased region" description="Low complexity" evidence="3">
    <location>
        <begin position="653"/>
        <end position="669"/>
    </location>
</feature>
<dbReference type="Gene3D" id="4.10.240.10">
    <property type="entry name" value="Zn(2)-C6 fungal-type DNA-binding domain"/>
    <property type="match status" value="1"/>
</dbReference>